<accession>A9FRH9</accession>
<protein>
    <submittedName>
        <fullName evidence="1">Uncharacterized protein</fullName>
    </submittedName>
</protein>
<sequence length="69" mass="7803">MKEGHDHEVRRDLVVGRRAEERLAVLAPEGEEGVEQAAGVETAVVREPCGLDLRERRPDRERELADDDL</sequence>
<name>A9FRH9_SORC5</name>
<dbReference type="KEGG" id="scl:sce5131"/>
<proteinExistence type="predicted"/>
<dbReference type="STRING" id="448385.sce5131"/>
<keyword evidence="2" id="KW-1185">Reference proteome</keyword>
<dbReference type="AlphaFoldDB" id="A9FRH9"/>
<organism evidence="1 2">
    <name type="scientific">Sorangium cellulosum (strain So ce56)</name>
    <name type="common">Polyangium cellulosum (strain So ce56)</name>
    <dbReference type="NCBI Taxonomy" id="448385"/>
    <lineage>
        <taxon>Bacteria</taxon>
        <taxon>Pseudomonadati</taxon>
        <taxon>Myxococcota</taxon>
        <taxon>Polyangia</taxon>
        <taxon>Polyangiales</taxon>
        <taxon>Polyangiaceae</taxon>
        <taxon>Sorangium</taxon>
    </lineage>
</organism>
<dbReference type="HOGENOM" id="CLU_2773710_0_0_7"/>
<dbReference type="EMBL" id="AM746676">
    <property type="protein sequence ID" value="CAN95295.1"/>
    <property type="molecule type" value="Genomic_DNA"/>
</dbReference>
<dbReference type="Proteomes" id="UP000002139">
    <property type="component" value="Chromosome"/>
</dbReference>
<gene>
    <name evidence="1" type="ordered locus">sce5131</name>
</gene>
<reference evidence="1 2" key="1">
    <citation type="journal article" date="2007" name="Nat. Biotechnol.">
        <title>Complete genome sequence of the myxobacterium Sorangium cellulosum.</title>
        <authorList>
            <person name="Schneiker S."/>
            <person name="Perlova O."/>
            <person name="Kaiser O."/>
            <person name="Gerth K."/>
            <person name="Alici A."/>
            <person name="Altmeyer M.O."/>
            <person name="Bartels D."/>
            <person name="Bekel T."/>
            <person name="Beyer S."/>
            <person name="Bode E."/>
            <person name="Bode H.B."/>
            <person name="Bolten C.J."/>
            <person name="Choudhuri J.V."/>
            <person name="Doss S."/>
            <person name="Elnakady Y.A."/>
            <person name="Frank B."/>
            <person name="Gaigalat L."/>
            <person name="Goesmann A."/>
            <person name="Groeger C."/>
            <person name="Gross F."/>
            <person name="Jelsbak L."/>
            <person name="Jelsbak L."/>
            <person name="Kalinowski J."/>
            <person name="Kegler C."/>
            <person name="Knauber T."/>
            <person name="Konietzny S."/>
            <person name="Kopp M."/>
            <person name="Krause L."/>
            <person name="Krug D."/>
            <person name="Linke B."/>
            <person name="Mahmud T."/>
            <person name="Martinez-Arias R."/>
            <person name="McHardy A.C."/>
            <person name="Merai M."/>
            <person name="Meyer F."/>
            <person name="Mormann S."/>
            <person name="Munoz-Dorado J."/>
            <person name="Perez J."/>
            <person name="Pradella S."/>
            <person name="Rachid S."/>
            <person name="Raddatz G."/>
            <person name="Rosenau F."/>
            <person name="Rueckert C."/>
            <person name="Sasse F."/>
            <person name="Scharfe M."/>
            <person name="Schuster S.C."/>
            <person name="Suen G."/>
            <person name="Treuner-Lange A."/>
            <person name="Velicer G.J."/>
            <person name="Vorholter F.-J."/>
            <person name="Weissman K.J."/>
            <person name="Welch R.D."/>
            <person name="Wenzel S.C."/>
            <person name="Whitworth D.E."/>
            <person name="Wilhelm S."/>
            <person name="Wittmann C."/>
            <person name="Bloecker H."/>
            <person name="Puehler A."/>
            <person name="Mueller R."/>
        </authorList>
    </citation>
    <scope>NUCLEOTIDE SEQUENCE [LARGE SCALE GENOMIC DNA]</scope>
    <source>
        <strain evidence="2">So ce56</strain>
    </source>
</reference>
<evidence type="ECO:0000313" key="2">
    <source>
        <dbReference type="Proteomes" id="UP000002139"/>
    </source>
</evidence>
<evidence type="ECO:0000313" key="1">
    <source>
        <dbReference type="EMBL" id="CAN95295.1"/>
    </source>
</evidence>